<dbReference type="GO" id="GO:1902201">
    <property type="term" value="P:negative regulation of bacterial-type flagellum-dependent cell motility"/>
    <property type="evidence" value="ECO:0007669"/>
    <property type="project" value="TreeGrafter"/>
</dbReference>
<dbReference type="SUPFAM" id="SSF55785">
    <property type="entry name" value="PYP-like sensor domain (PAS domain)"/>
    <property type="match status" value="1"/>
</dbReference>
<dbReference type="EMBL" id="SOAU01000001">
    <property type="protein sequence ID" value="TDT16755.1"/>
    <property type="molecule type" value="Genomic_DNA"/>
</dbReference>
<evidence type="ECO:0000313" key="4">
    <source>
        <dbReference type="Proteomes" id="UP000294558"/>
    </source>
</evidence>
<gene>
    <name evidence="3" type="ORF">BDK89_2352</name>
</gene>
<evidence type="ECO:0000259" key="2">
    <source>
        <dbReference type="PROSITE" id="PS50887"/>
    </source>
</evidence>
<dbReference type="PANTHER" id="PTHR45138">
    <property type="entry name" value="REGULATORY COMPONENTS OF SENSORY TRANSDUCTION SYSTEM"/>
    <property type="match status" value="1"/>
</dbReference>
<dbReference type="InterPro" id="IPR050469">
    <property type="entry name" value="Diguanylate_Cyclase"/>
</dbReference>
<dbReference type="PANTHER" id="PTHR45138:SF9">
    <property type="entry name" value="DIGUANYLATE CYCLASE DGCM-RELATED"/>
    <property type="match status" value="1"/>
</dbReference>
<feature type="domain" description="GGDEF" evidence="2">
    <location>
        <begin position="321"/>
        <end position="447"/>
    </location>
</feature>
<dbReference type="GO" id="GO:0052621">
    <property type="term" value="F:diguanylate cyclase activity"/>
    <property type="evidence" value="ECO:0007669"/>
    <property type="project" value="TreeGrafter"/>
</dbReference>
<feature type="domain" description="PAS" evidence="1">
    <location>
        <begin position="1"/>
        <end position="53"/>
    </location>
</feature>
<reference evidence="3 4" key="1">
    <citation type="submission" date="2019-03" db="EMBL/GenBank/DDBJ databases">
        <title>Sequencing the genomes of 1000 actinobacteria strains.</title>
        <authorList>
            <person name="Klenk H.-P."/>
        </authorList>
    </citation>
    <scope>NUCLEOTIDE SEQUENCE [LARGE SCALE GENOMIC DNA]</scope>
    <source>
        <strain evidence="3 4">DSM 18936</strain>
    </source>
</reference>
<comment type="caution">
    <text evidence="3">The sequence shown here is derived from an EMBL/GenBank/DDBJ whole genome shotgun (WGS) entry which is preliminary data.</text>
</comment>
<dbReference type="GO" id="GO:0005886">
    <property type="term" value="C:plasma membrane"/>
    <property type="evidence" value="ECO:0007669"/>
    <property type="project" value="TreeGrafter"/>
</dbReference>
<dbReference type="Proteomes" id="UP000294558">
    <property type="component" value="Unassembled WGS sequence"/>
</dbReference>
<dbReference type="GO" id="GO:0043709">
    <property type="term" value="P:cell adhesion involved in single-species biofilm formation"/>
    <property type="evidence" value="ECO:0007669"/>
    <property type="project" value="TreeGrafter"/>
</dbReference>
<dbReference type="PROSITE" id="PS50887">
    <property type="entry name" value="GGDEF"/>
    <property type="match status" value="1"/>
</dbReference>
<dbReference type="CDD" id="cd01949">
    <property type="entry name" value="GGDEF"/>
    <property type="match status" value="1"/>
</dbReference>
<dbReference type="InterPro" id="IPR043128">
    <property type="entry name" value="Rev_trsase/Diguanyl_cyclase"/>
</dbReference>
<dbReference type="AlphaFoldDB" id="A0A4R7I040"/>
<dbReference type="InterPro" id="IPR035965">
    <property type="entry name" value="PAS-like_dom_sf"/>
</dbReference>
<organism evidence="3 4">
    <name type="scientific">Ilumatobacter fluminis</name>
    <dbReference type="NCBI Taxonomy" id="467091"/>
    <lineage>
        <taxon>Bacteria</taxon>
        <taxon>Bacillati</taxon>
        <taxon>Actinomycetota</taxon>
        <taxon>Acidimicrobiia</taxon>
        <taxon>Acidimicrobiales</taxon>
        <taxon>Ilumatobacteraceae</taxon>
        <taxon>Ilumatobacter</taxon>
    </lineage>
</organism>
<dbReference type="SMART" id="SM00267">
    <property type="entry name" value="GGDEF"/>
    <property type="match status" value="1"/>
</dbReference>
<dbReference type="PROSITE" id="PS50112">
    <property type="entry name" value="PAS"/>
    <property type="match status" value="1"/>
</dbReference>
<dbReference type="InterPro" id="IPR000014">
    <property type="entry name" value="PAS"/>
</dbReference>
<dbReference type="InterPro" id="IPR029787">
    <property type="entry name" value="Nucleotide_cyclase"/>
</dbReference>
<name>A0A4R7I040_9ACTN</name>
<evidence type="ECO:0000259" key="1">
    <source>
        <dbReference type="PROSITE" id="PS50112"/>
    </source>
</evidence>
<dbReference type="Pfam" id="PF00990">
    <property type="entry name" value="GGDEF"/>
    <property type="match status" value="1"/>
</dbReference>
<dbReference type="NCBIfam" id="TIGR00254">
    <property type="entry name" value="GGDEF"/>
    <property type="match status" value="1"/>
</dbReference>
<accession>A0A4R7I040</accession>
<sequence>MDASEILASVRPLVLVVDSSGVMLDARGGAGGFLGHEPADLVGRLVFDIVAPDALADVAGYFARLTATPTHPVLMPMPFRSVMSGSDGLPYGVDVIPTGVVAGDGERNWVVMLVPQSMETSVSEPLNAELTGAGRDVVRSRLCDELCYHNQYGSLRWYFVALEDEPQVFGPRSDPGLLPVLQRAVDRGWQPWTTPTLAVDESGRPRSADDVLLPCTAPSSVTSAALRHAEPDQAFRLGFVPVELDGELIGVYLELRWVPASGELMVRANVLTRIQNLCQVTALLHERWRDRDRLVLAATRDTLTGLANRDALTDAISAAVEPSAVLYVDVDRFKSVNDRYGHAVGDRVLVEIGRRIVASCRPGDVVARFGGDEFVVLLDGIDLATAEAIGQRIVDSFTEPLEVVGAPDHVSLSVGLAECRPGTDPVDLADRAMLVAKRSGRAQLVVA</sequence>
<evidence type="ECO:0000313" key="3">
    <source>
        <dbReference type="EMBL" id="TDT16755.1"/>
    </source>
</evidence>
<dbReference type="InterPro" id="IPR000160">
    <property type="entry name" value="GGDEF_dom"/>
</dbReference>
<protein>
    <submittedName>
        <fullName evidence="3">Diguanylate cyclase (GGDEF)-like protein</fullName>
    </submittedName>
</protein>
<keyword evidence="4" id="KW-1185">Reference proteome</keyword>
<dbReference type="Gene3D" id="3.30.70.270">
    <property type="match status" value="1"/>
</dbReference>
<dbReference type="OrthoDB" id="23692at2"/>
<dbReference type="RefSeq" id="WP_133869097.1">
    <property type="nucleotide sequence ID" value="NZ_SOAU01000001.1"/>
</dbReference>
<dbReference type="SUPFAM" id="SSF55073">
    <property type="entry name" value="Nucleotide cyclase"/>
    <property type="match status" value="1"/>
</dbReference>
<proteinExistence type="predicted"/>